<reference evidence="2" key="1">
    <citation type="submission" date="2018-05" db="EMBL/GenBank/DDBJ databases">
        <title>Complete Genome of Salmonella typhimurium siphophage Skate.</title>
        <authorList>
            <person name="Rohren M.E."/>
            <person name="Xie Y."/>
            <person name="O'Leary C."/>
            <person name="Liu M."/>
            <person name="Young R.F."/>
        </authorList>
    </citation>
    <scope>NUCLEOTIDE SEQUENCE [LARGE SCALE GENOMIC DNA]</scope>
</reference>
<keyword evidence="2" id="KW-1185">Reference proteome</keyword>
<evidence type="ECO:0000313" key="1">
    <source>
        <dbReference type="EMBL" id="AXC43007.1"/>
    </source>
</evidence>
<accession>A0A2Z5HT73</accession>
<gene>
    <name evidence="1" type="ORF">CPT_Skate_049</name>
</gene>
<organism evidence="1 2">
    <name type="scientific">Salmonella phage Skate</name>
    <dbReference type="NCBI Taxonomy" id="2234035"/>
    <lineage>
        <taxon>Viruses</taxon>
        <taxon>Duplodnaviria</taxon>
        <taxon>Heunggongvirae</taxon>
        <taxon>Uroviricota</taxon>
        <taxon>Caudoviricetes</taxon>
        <taxon>Skatevirus</taxon>
        <taxon>Skatevirus skate</taxon>
    </lineage>
</organism>
<dbReference type="Proteomes" id="UP000252847">
    <property type="component" value="Segment"/>
</dbReference>
<dbReference type="EMBL" id="MH321493">
    <property type="protein sequence ID" value="AXC43007.1"/>
    <property type="molecule type" value="Genomic_DNA"/>
</dbReference>
<sequence>MLMTKDLIKRLVKLTKEPSFTIPAWCKTRKQRRKFMIDCAKGLVEPDKS</sequence>
<protein>
    <submittedName>
        <fullName evidence="1">Uncharacterized protein</fullName>
    </submittedName>
</protein>
<name>A0A2Z5HT73_9CAUD</name>
<evidence type="ECO:0000313" key="2">
    <source>
        <dbReference type="Proteomes" id="UP000252847"/>
    </source>
</evidence>
<proteinExistence type="predicted"/>